<accession>A0A218Z8S0</accession>
<evidence type="ECO:0000256" key="1">
    <source>
        <dbReference type="SAM" id="MobiDB-lite"/>
    </source>
</evidence>
<proteinExistence type="predicted"/>
<dbReference type="AlphaFoldDB" id="A0A218Z8S0"/>
<reference evidence="2 3" key="1">
    <citation type="submission" date="2017-04" db="EMBL/GenBank/DDBJ databases">
        <title>Draft genome sequence of Marssonina coronaria NL1: causal agent of apple blotch.</title>
        <authorList>
            <person name="Cheng Q."/>
        </authorList>
    </citation>
    <scope>NUCLEOTIDE SEQUENCE [LARGE SCALE GENOMIC DNA]</scope>
    <source>
        <strain evidence="2 3">NL1</strain>
    </source>
</reference>
<comment type="caution">
    <text evidence="2">The sequence shown here is derived from an EMBL/GenBank/DDBJ whole genome shotgun (WGS) entry which is preliminary data.</text>
</comment>
<evidence type="ECO:0000313" key="3">
    <source>
        <dbReference type="Proteomes" id="UP000242519"/>
    </source>
</evidence>
<evidence type="ECO:0000313" key="2">
    <source>
        <dbReference type="EMBL" id="OWP03990.1"/>
    </source>
</evidence>
<keyword evidence="3" id="KW-1185">Reference proteome</keyword>
<dbReference type="Proteomes" id="UP000242519">
    <property type="component" value="Unassembled WGS sequence"/>
</dbReference>
<protein>
    <submittedName>
        <fullName evidence="2">FLYWCH family member</fullName>
    </submittedName>
</protein>
<dbReference type="InParanoid" id="A0A218Z8S0"/>
<dbReference type="EMBL" id="MZNU01000153">
    <property type="protein sequence ID" value="OWP03990.1"/>
    <property type="molecule type" value="Genomic_DNA"/>
</dbReference>
<feature type="region of interest" description="Disordered" evidence="1">
    <location>
        <begin position="32"/>
        <end position="72"/>
    </location>
</feature>
<name>A0A218Z8S0_9HELO</name>
<gene>
    <name evidence="2" type="ORF">B2J93_4554</name>
</gene>
<organism evidence="2 3">
    <name type="scientific">Diplocarpon coronariae</name>
    <dbReference type="NCBI Taxonomy" id="2795749"/>
    <lineage>
        <taxon>Eukaryota</taxon>
        <taxon>Fungi</taxon>
        <taxon>Dikarya</taxon>
        <taxon>Ascomycota</taxon>
        <taxon>Pezizomycotina</taxon>
        <taxon>Leotiomycetes</taxon>
        <taxon>Helotiales</taxon>
        <taxon>Drepanopezizaceae</taxon>
        <taxon>Diplocarpon</taxon>
    </lineage>
</organism>
<sequence length="209" mass="23067">MHPPVDIQTTGETTTTAALFTTTYQAERAIRGALQAPRPRTSPDAKETRKKSNAREDARESPAGPSRRQEISSLRPVYRTTCFAYAQAKQTPPESRIEPPQTHSALPMTRSGVPRACDEQLPSAAITLACDIRLWRITTSIKNFGTERQPVRRWGCHVGYESINVGAHKTIGRRAMTSLRSLEPALSTRLQAAECVAALRSEKFTLGLP</sequence>